<feature type="coiled-coil region" evidence="1">
    <location>
        <begin position="724"/>
        <end position="944"/>
    </location>
</feature>
<keyword evidence="5" id="KW-1185">Reference proteome</keyword>
<gene>
    <name evidence="4" type="ORF">OH76DRAFT_1397294</name>
</gene>
<accession>A0A371DQZ4</accession>
<dbReference type="SMART" id="SM01052">
    <property type="entry name" value="CAP_GLY"/>
    <property type="match status" value="1"/>
</dbReference>
<organism evidence="4 5">
    <name type="scientific">Lentinus brumalis</name>
    <dbReference type="NCBI Taxonomy" id="2498619"/>
    <lineage>
        <taxon>Eukaryota</taxon>
        <taxon>Fungi</taxon>
        <taxon>Dikarya</taxon>
        <taxon>Basidiomycota</taxon>
        <taxon>Agaricomycotina</taxon>
        <taxon>Agaricomycetes</taxon>
        <taxon>Polyporales</taxon>
        <taxon>Polyporaceae</taxon>
        <taxon>Lentinus</taxon>
    </lineage>
</organism>
<dbReference type="Pfam" id="PF01302">
    <property type="entry name" value="CAP_GLY"/>
    <property type="match status" value="1"/>
</dbReference>
<name>A0A371DQZ4_9APHY</name>
<evidence type="ECO:0000313" key="4">
    <source>
        <dbReference type="EMBL" id="RDX54967.1"/>
    </source>
</evidence>
<feature type="compositionally biased region" description="Polar residues" evidence="2">
    <location>
        <begin position="29"/>
        <end position="42"/>
    </location>
</feature>
<evidence type="ECO:0000313" key="5">
    <source>
        <dbReference type="Proteomes" id="UP000256964"/>
    </source>
</evidence>
<feature type="region of interest" description="Disordered" evidence="2">
    <location>
        <begin position="479"/>
        <end position="498"/>
    </location>
</feature>
<feature type="compositionally biased region" description="Low complexity" evidence="2">
    <location>
        <begin position="305"/>
        <end position="317"/>
    </location>
</feature>
<feature type="compositionally biased region" description="Basic and acidic residues" evidence="2">
    <location>
        <begin position="1127"/>
        <end position="1140"/>
    </location>
</feature>
<sequence>MSVTPGKGRMSAIPTPGKSSIPTPGFRPRSTSSAGQRPSFTGQEDEYASRAFQDAIRANDPAQHRGPRTSDVSIASSQLSPSSSTSSVFNGPRSLSAGVRPSSSASSSSAMSSGRTPSAKTQSTRPPSRTSDVFARSASRAGRGFEVGDNVRIESLGFEGVLRYFGEIDGKPGMWAGVELGGGFAGKGKNNGSVAGKQYFTCPPNCGVFVASTKLSAPTAGLPMSRPSSVASVRSGRMTPSFSASGRMTPSALPTIGNGRKTPSMSISNGRVTPSMSTGRVTPSISNGRVTPAASAGRKTPSLQTPTARPRSTTAARSLVTPARTTNVPNNITPGSRAAKYVGMTAKQLAGTTPGSPKRGAGSASPTRTTVFGSPMLPPRSPTRSVPGSPFNTPKPLGSRPSGIGMGLPTSNTPSKSRPSFSNTPRARIPSTIAMPPPPSPSNSSRSVSYNGPLTPADAPLVSDLEMNNKLISERIAALTSSKTPASPRPESRVSTADSAHVLELQSQVERLQARLEASEDENKRLRARADGAEREASSRIEALVAERDQNAARITELETAARTAERALTERTSQMEALQRAAEQAKNELEKVRSEGETKLRDVQNKLEDKESLLTQLKEALNERDGEQSNSDAQLKAKNAEIALLESRVKTVSTELAEERKNLNEQIDELRRAGQEMVALYEERLSAADTRRYELEDLVVTLEEHLKAQARPVSPETLARKAATAAEIDNEMLREQVQHLQKRIATLEDDLEETRAMNERDEAAVRERIKRYKEREETVRKELAETRTEMELVRMSEEKARVRVEEVEEALRENTVALENARAEIETLRNEIANLEGMAAAARSASSDKLSELAPRANSERTRLQEEIADLKQQLSQVKTQSSGGADVHDLEEELHLLQEDRETLHQSLKRTQAELADERAIVEELRALANERTAELDTIRKKLNREGSVNGHEVKPPASPSSKHDLSVARDEITGLKHIVQQLQKENDSSAKRCKVLEAENKLLLSETEQLREELKVLEEDVERSLAREEAVLSGENMPSTPSTPSLDDIQALQQSYKDLKAKYETEVEQLRKKVADLEMKSARQVHDLNKEIGELESLIESKIYREDELELEIERLKEKLARQKKSSKTDLFEEPHARPPSSSSTLSSTLGESGEEVCEICERPGHDIFTCDLLKDDTPPASAKPRDDQSEMICEDCEERGHTAANCPHSLDVF</sequence>
<dbReference type="STRING" id="139420.A0A371DQZ4"/>
<proteinExistence type="predicted"/>
<dbReference type="Gene3D" id="4.10.60.10">
    <property type="entry name" value="Zinc finger, CCHC-type"/>
    <property type="match status" value="1"/>
</dbReference>
<dbReference type="InterPro" id="IPR036859">
    <property type="entry name" value="CAP-Gly_dom_sf"/>
</dbReference>
<feature type="region of interest" description="Disordered" evidence="2">
    <location>
        <begin position="349"/>
        <end position="454"/>
    </location>
</feature>
<feature type="compositionally biased region" description="Polar residues" evidence="2">
    <location>
        <begin position="409"/>
        <end position="425"/>
    </location>
</feature>
<dbReference type="EMBL" id="KZ857383">
    <property type="protein sequence ID" value="RDX54967.1"/>
    <property type="molecule type" value="Genomic_DNA"/>
</dbReference>
<dbReference type="PROSITE" id="PS50245">
    <property type="entry name" value="CAP_GLY_2"/>
    <property type="match status" value="1"/>
</dbReference>
<feature type="compositionally biased region" description="Polar residues" evidence="2">
    <location>
        <begin position="226"/>
        <end position="248"/>
    </location>
</feature>
<feature type="compositionally biased region" description="Polar residues" evidence="2">
    <location>
        <begin position="120"/>
        <end position="131"/>
    </location>
</feature>
<feature type="compositionally biased region" description="Low complexity" evidence="2">
    <location>
        <begin position="94"/>
        <end position="119"/>
    </location>
</feature>
<feature type="region of interest" description="Disordered" evidence="2">
    <location>
        <begin position="1"/>
        <end position="135"/>
    </location>
</feature>
<protein>
    <recommendedName>
        <fullName evidence="3">CAP-Gly domain-containing protein</fullName>
    </recommendedName>
</protein>
<dbReference type="OrthoDB" id="2130750at2759"/>
<evidence type="ECO:0000259" key="3">
    <source>
        <dbReference type="PROSITE" id="PS50245"/>
    </source>
</evidence>
<dbReference type="Gene3D" id="1.10.287.1490">
    <property type="match status" value="2"/>
</dbReference>
<feature type="compositionally biased region" description="Polar residues" evidence="2">
    <location>
        <begin position="382"/>
        <end position="392"/>
    </location>
</feature>
<dbReference type="Proteomes" id="UP000256964">
    <property type="component" value="Unassembled WGS sequence"/>
</dbReference>
<feature type="domain" description="CAP-Gly" evidence="3">
    <location>
        <begin position="166"/>
        <end position="211"/>
    </location>
</feature>
<feature type="compositionally biased region" description="Polar residues" evidence="2">
    <location>
        <begin position="261"/>
        <end position="289"/>
    </location>
</feature>
<dbReference type="SUPFAM" id="SSF74924">
    <property type="entry name" value="Cap-Gly domain"/>
    <property type="match status" value="1"/>
</dbReference>
<feature type="region of interest" description="Disordered" evidence="2">
    <location>
        <begin position="219"/>
        <end position="317"/>
    </location>
</feature>
<feature type="compositionally biased region" description="Low complexity" evidence="2">
    <location>
        <begin position="442"/>
        <end position="453"/>
    </location>
</feature>
<feature type="coiled-coil region" evidence="1">
    <location>
        <begin position="562"/>
        <end position="684"/>
    </location>
</feature>
<dbReference type="AlphaFoldDB" id="A0A371DQZ4"/>
<dbReference type="PANTHER" id="PTHR43941">
    <property type="entry name" value="STRUCTURAL MAINTENANCE OF CHROMOSOMES PROTEIN 2"/>
    <property type="match status" value="1"/>
</dbReference>
<reference evidence="4 5" key="1">
    <citation type="journal article" date="2018" name="Biotechnol. Biofuels">
        <title>Integrative visual omics of the white-rot fungus Polyporus brumalis exposes the biotechnological potential of its oxidative enzymes for delignifying raw plant biomass.</title>
        <authorList>
            <person name="Miyauchi S."/>
            <person name="Rancon A."/>
            <person name="Drula E."/>
            <person name="Hage H."/>
            <person name="Chaduli D."/>
            <person name="Favel A."/>
            <person name="Grisel S."/>
            <person name="Henrissat B."/>
            <person name="Herpoel-Gimbert I."/>
            <person name="Ruiz-Duenas F.J."/>
            <person name="Chevret D."/>
            <person name="Hainaut M."/>
            <person name="Lin J."/>
            <person name="Wang M."/>
            <person name="Pangilinan J."/>
            <person name="Lipzen A."/>
            <person name="Lesage-Meessen L."/>
            <person name="Navarro D."/>
            <person name="Riley R."/>
            <person name="Grigoriev I.V."/>
            <person name="Zhou S."/>
            <person name="Raouche S."/>
            <person name="Rosso M.N."/>
        </authorList>
    </citation>
    <scope>NUCLEOTIDE SEQUENCE [LARGE SCALE GENOMIC DNA]</scope>
    <source>
        <strain evidence="4 5">BRFM 1820</strain>
    </source>
</reference>
<keyword evidence="1" id="KW-0175">Coiled coil</keyword>
<dbReference type="InterPro" id="IPR000938">
    <property type="entry name" value="CAP-Gly_domain"/>
</dbReference>
<evidence type="ECO:0000256" key="2">
    <source>
        <dbReference type="SAM" id="MobiDB-lite"/>
    </source>
</evidence>
<feature type="region of interest" description="Disordered" evidence="2">
    <location>
        <begin position="1127"/>
        <end position="1152"/>
    </location>
</feature>
<feature type="compositionally biased region" description="Low complexity" evidence="2">
    <location>
        <begin position="73"/>
        <end position="87"/>
    </location>
</feature>
<dbReference type="PROSITE" id="PS00845">
    <property type="entry name" value="CAP_GLY_1"/>
    <property type="match status" value="1"/>
</dbReference>
<evidence type="ECO:0000256" key="1">
    <source>
        <dbReference type="SAM" id="Coils"/>
    </source>
</evidence>
<feature type="coiled-coil region" evidence="1">
    <location>
        <begin position="502"/>
        <end position="536"/>
    </location>
</feature>
<dbReference type="Gene3D" id="2.30.30.190">
    <property type="entry name" value="CAP Gly-rich-like domain"/>
    <property type="match status" value="1"/>
</dbReference>